<gene>
    <name evidence="3" type="ORF">AF333_04000</name>
    <name evidence="4" type="ORF">SAMN04487909_11228</name>
</gene>
<reference evidence="4 6" key="2">
    <citation type="submission" date="2016-10" db="EMBL/GenBank/DDBJ databases">
        <authorList>
            <person name="de Groot N.N."/>
        </authorList>
    </citation>
    <scope>NUCLEOTIDE SEQUENCE [LARGE SCALE GENOMIC DNA]</scope>
    <source>
        <strain evidence="4 6">DSM 2895</strain>
    </source>
</reference>
<dbReference type="PATRIC" id="fig|47500.8.peg.4105"/>
<accession>A0A0D1XG94</accession>
<dbReference type="Pfam" id="PF13487">
    <property type="entry name" value="HD_5"/>
    <property type="match status" value="1"/>
</dbReference>
<dbReference type="AlphaFoldDB" id="A0A0D1XG94"/>
<reference evidence="3 5" key="1">
    <citation type="submission" date="2015-07" db="EMBL/GenBank/DDBJ databases">
        <title>Fjat-14205 dsm 2895.</title>
        <authorList>
            <person name="Liu B."/>
            <person name="Wang J."/>
            <person name="Zhu Y."/>
            <person name="Liu G."/>
            <person name="Chen Q."/>
            <person name="Chen Z."/>
            <person name="Lan J."/>
            <person name="Che J."/>
            <person name="Ge C."/>
            <person name="Shi H."/>
            <person name="Pan Z."/>
            <person name="Liu X."/>
        </authorList>
    </citation>
    <scope>NUCLEOTIDE SEQUENCE [LARGE SCALE GENOMIC DNA]</scope>
    <source>
        <strain evidence="3 5">DSM 2895</strain>
    </source>
</reference>
<dbReference type="Gene3D" id="1.10.3210.10">
    <property type="entry name" value="Hypothetical protein af1432"/>
    <property type="match status" value="1"/>
</dbReference>
<dbReference type="PANTHER" id="PTHR43155:SF2">
    <property type="entry name" value="CYCLIC DI-GMP PHOSPHODIESTERASE PA4108"/>
    <property type="match status" value="1"/>
</dbReference>
<dbReference type="CDD" id="cd00077">
    <property type="entry name" value="HDc"/>
    <property type="match status" value="1"/>
</dbReference>
<dbReference type="OrthoDB" id="9759601at2"/>
<dbReference type="PROSITE" id="PS51831">
    <property type="entry name" value="HD"/>
    <property type="match status" value="1"/>
</dbReference>
<dbReference type="SMART" id="SM00471">
    <property type="entry name" value="HDc"/>
    <property type="match status" value="1"/>
</dbReference>
<evidence type="ECO:0000259" key="1">
    <source>
        <dbReference type="PROSITE" id="PS51831"/>
    </source>
</evidence>
<dbReference type="GeneID" id="42304368"/>
<dbReference type="GO" id="GO:0016787">
    <property type="term" value="F:hydrolase activity"/>
    <property type="evidence" value="ECO:0007669"/>
    <property type="project" value="UniProtKB-KW"/>
</dbReference>
<evidence type="ECO:0000313" key="4">
    <source>
        <dbReference type="EMBL" id="SDJ11544.1"/>
    </source>
</evidence>
<evidence type="ECO:0000313" key="6">
    <source>
        <dbReference type="Proteomes" id="UP000182836"/>
    </source>
</evidence>
<dbReference type="InterPro" id="IPR037522">
    <property type="entry name" value="HD_GYP_dom"/>
</dbReference>
<dbReference type="PANTHER" id="PTHR43155">
    <property type="entry name" value="CYCLIC DI-GMP PHOSPHODIESTERASE PA4108-RELATED"/>
    <property type="match status" value="1"/>
</dbReference>
<evidence type="ECO:0000313" key="5">
    <source>
        <dbReference type="Proteomes" id="UP000037269"/>
    </source>
</evidence>
<evidence type="ECO:0000259" key="2">
    <source>
        <dbReference type="PROSITE" id="PS51832"/>
    </source>
</evidence>
<keyword evidence="3" id="KW-0378">Hydrolase</keyword>
<protein>
    <submittedName>
        <fullName evidence="4">HD-GYP domain, c-di-GMP phosphodiesterase class II (Or its inactivated variant)</fullName>
    </submittedName>
    <submittedName>
        <fullName evidence="3">Metal dependent phosphohydrolase</fullName>
    </submittedName>
</protein>
<organism evidence="3 5">
    <name type="scientific">Aneurinibacillus migulanus</name>
    <name type="common">Bacillus migulanus</name>
    <dbReference type="NCBI Taxonomy" id="47500"/>
    <lineage>
        <taxon>Bacteria</taxon>
        <taxon>Bacillati</taxon>
        <taxon>Bacillota</taxon>
        <taxon>Bacilli</taxon>
        <taxon>Bacillales</taxon>
        <taxon>Paenibacillaceae</taxon>
        <taxon>Aneurinibacillus group</taxon>
        <taxon>Aneurinibacillus</taxon>
    </lineage>
</organism>
<proteinExistence type="predicted"/>
<feature type="domain" description="HD-GYP" evidence="2">
    <location>
        <begin position="105"/>
        <end position="295"/>
    </location>
</feature>
<dbReference type="SUPFAM" id="SSF109604">
    <property type="entry name" value="HD-domain/PDEase-like"/>
    <property type="match status" value="1"/>
</dbReference>
<feature type="domain" description="HD" evidence="1">
    <location>
        <begin position="127"/>
        <end position="244"/>
    </location>
</feature>
<dbReference type="Proteomes" id="UP000037269">
    <property type="component" value="Unassembled WGS sequence"/>
</dbReference>
<dbReference type="STRING" id="47500.AF333_04000"/>
<dbReference type="Proteomes" id="UP000182836">
    <property type="component" value="Unassembled WGS sequence"/>
</dbReference>
<dbReference type="RefSeq" id="WP_043068528.1">
    <property type="nucleotide sequence ID" value="NZ_BJOA01000077.1"/>
</dbReference>
<keyword evidence="5" id="KW-1185">Reference proteome</keyword>
<dbReference type="PROSITE" id="PS51832">
    <property type="entry name" value="HD_GYP"/>
    <property type="match status" value="1"/>
</dbReference>
<evidence type="ECO:0000313" key="3">
    <source>
        <dbReference type="EMBL" id="KON94769.1"/>
    </source>
</evidence>
<dbReference type="InterPro" id="IPR006674">
    <property type="entry name" value="HD_domain"/>
</dbReference>
<dbReference type="EMBL" id="LGUG01000004">
    <property type="protein sequence ID" value="KON94769.1"/>
    <property type="molecule type" value="Genomic_DNA"/>
</dbReference>
<dbReference type="InterPro" id="IPR003607">
    <property type="entry name" value="HD/PDEase_dom"/>
</dbReference>
<dbReference type="EMBL" id="FNED01000012">
    <property type="protein sequence ID" value="SDJ11544.1"/>
    <property type="molecule type" value="Genomic_DNA"/>
</dbReference>
<name>A0A0D1XG94_ANEMI</name>
<sequence>MRHVSLDHLEPGQVLAKSIYASDGRTLLNQGVLLTPGMINKLYRIGVTKIYIKDDRFEDIKVEEVVSEETRREAISQVSNVMECVQEGKDFDTTSVVKTMTNVIDEILAQKDVLLNLDDIRTKDNHLFIHSLNVCIMSTVIGVSLGYSISKLKELALGALLHDIGKVMKVTDDPLRRYTQEGNHHAWIGFNILRKRHELSLSSAHIALQHHEHVDGTGEPRSLKSIEIHEYAKIVAVTNFYDNLISPLTPEPTLLPYQASEYLMGLAGKKFDHEIVIQFLRSIALYPTGSSVQLSTGEIGVVVGQHKGLPSRPVIRVFKESHSSGRGKFDYDGTEVKEVDLGRETTLFIDSVLKS</sequence>